<keyword evidence="2" id="KW-1133">Transmembrane helix</keyword>
<feature type="compositionally biased region" description="Low complexity" evidence="1">
    <location>
        <begin position="291"/>
        <end position="319"/>
    </location>
</feature>
<dbReference type="KEGG" id="psuu:Psuf_005870"/>
<feature type="transmembrane region" description="Helical" evidence="2">
    <location>
        <begin position="55"/>
        <end position="79"/>
    </location>
</feature>
<organism evidence="3 4">
    <name type="scientific">Phytohabitans suffuscus</name>
    <dbReference type="NCBI Taxonomy" id="624315"/>
    <lineage>
        <taxon>Bacteria</taxon>
        <taxon>Bacillati</taxon>
        <taxon>Actinomycetota</taxon>
        <taxon>Actinomycetes</taxon>
        <taxon>Micromonosporales</taxon>
        <taxon>Micromonosporaceae</taxon>
    </lineage>
</organism>
<reference evidence="3 4" key="1">
    <citation type="submission" date="2020-03" db="EMBL/GenBank/DDBJ databases">
        <title>Whole genome shotgun sequence of Phytohabitans suffuscus NBRC 105367.</title>
        <authorList>
            <person name="Komaki H."/>
            <person name="Tamura T."/>
        </authorList>
    </citation>
    <scope>NUCLEOTIDE SEQUENCE [LARGE SCALE GENOMIC DNA]</scope>
    <source>
        <strain evidence="3 4">NBRC 105367</strain>
    </source>
</reference>
<evidence type="ECO:0000256" key="2">
    <source>
        <dbReference type="SAM" id="Phobius"/>
    </source>
</evidence>
<dbReference type="Proteomes" id="UP000503011">
    <property type="component" value="Chromosome"/>
</dbReference>
<name>A0A6F8YAW5_9ACTN</name>
<keyword evidence="2" id="KW-0812">Transmembrane</keyword>
<evidence type="ECO:0000256" key="1">
    <source>
        <dbReference type="SAM" id="MobiDB-lite"/>
    </source>
</evidence>
<sequence length="357" mass="37062">MTRQDRLTTLERLRPATTVDESWTTATREAALQRLLLAAADPAPPARVRTRRRRLLLTTALTAGLLASGAGVATASGLLPDSFTGPLSFWTKQTGGAVDVQTARRVAQAPGPDGMVLTVWTARSDGGTICVAPMFEPPGPLDRPAPADFRLAGGSCEKTSDRDRASGNGPFHSTGGSADDRGIHTMWAAAGGAARAELRLADGTTRPAALAEGQFFFWYLADERVDPPTLVGYDATGTVVAEHPCRTWTGSAADGASAPPRSLKRLGRSFAHRGRVGRVGAGAVDCRGCRRGSSGMTRSRGGSPSSWATSSSTAAAPSSRRGRATVVMLGTVKPAAGKSPYAMMETASGTGMPASVR</sequence>
<gene>
    <name evidence="3" type="ORF">Psuf_005870</name>
</gene>
<evidence type="ECO:0000313" key="4">
    <source>
        <dbReference type="Proteomes" id="UP000503011"/>
    </source>
</evidence>
<keyword evidence="2" id="KW-0472">Membrane</keyword>
<evidence type="ECO:0000313" key="3">
    <source>
        <dbReference type="EMBL" id="BCB83274.1"/>
    </source>
</evidence>
<feature type="region of interest" description="Disordered" evidence="1">
    <location>
        <begin position="152"/>
        <end position="180"/>
    </location>
</feature>
<dbReference type="AlphaFoldDB" id="A0A6F8YAW5"/>
<feature type="region of interest" description="Disordered" evidence="1">
    <location>
        <begin position="289"/>
        <end position="323"/>
    </location>
</feature>
<protein>
    <submittedName>
        <fullName evidence="3">Uncharacterized protein</fullName>
    </submittedName>
</protein>
<accession>A0A6F8YAW5</accession>
<keyword evidence="4" id="KW-1185">Reference proteome</keyword>
<proteinExistence type="predicted"/>
<feature type="region of interest" description="Disordered" evidence="1">
    <location>
        <begin position="337"/>
        <end position="357"/>
    </location>
</feature>
<reference evidence="3 4" key="2">
    <citation type="submission" date="2020-03" db="EMBL/GenBank/DDBJ databases">
        <authorList>
            <person name="Ichikawa N."/>
            <person name="Kimura A."/>
            <person name="Kitahashi Y."/>
            <person name="Uohara A."/>
        </authorList>
    </citation>
    <scope>NUCLEOTIDE SEQUENCE [LARGE SCALE GENOMIC DNA]</scope>
    <source>
        <strain evidence="3 4">NBRC 105367</strain>
    </source>
</reference>
<dbReference type="EMBL" id="AP022871">
    <property type="protein sequence ID" value="BCB83274.1"/>
    <property type="molecule type" value="Genomic_DNA"/>
</dbReference>